<evidence type="ECO:0000313" key="5">
    <source>
        <dbReference type="Proteomes" id="UP000605099"/>
    </source>
</evidence>
<dbReference type="SUPFAM" id="SSF53850">
    <property type="entry name" value="Periplasmic binding protein-like II"/>
    <property type="match status" value="1"/>
</dbReference>
<dbReference type="EMBL" id="BMLK01000057">
    <property type="protein sequence ID" value="GGN62906.1"/>
    <property type="molecule type" value="Genomic_DNA"/>
</dbReference>
<sequence length="479" mass="51864">MRKSLRVLRQLVAVSAAAAMLASCSGRDAANTTDLIIWQTETDPKAKEVLDALAVSFEQAHPGVDVQIESVPWGSLAEKLATALRAEDPPDIAHLEPFMAYGLVERGLLSPIDDIVADIEEANGPILPAVRDLQLFDGKRYGMAYAVGITGWTFDTRKSGGLALPYPGGTSGTISQDALFQYLARVKAANPDAKVLLPGGSPFFMDQLFGELVANAGGRLYDPATQKFLFKSEPARQALQFFIRLKDAGLLSPDWQGQQYVDQFSRLAAPGNTFLTPVTYARASVAIEKTLEGEPASATASVFRFMSPPTAQANGRPVATIDAEPFVIFERTTSETVPGGGTKRALAAEFLRAFYAQENYLKFVATVPIHLTPIFGKLANDPAYLNSIRPGWVDWHRHTLTFLEDANLTRPILVPGPDSSTLAEDLRNPYLLQLQAQGIISRAIGQALEPNANVESILDEAQSAAMRLVNREIRPAGGQ</sequence>
<evidence type="ECO:0000256" key="1">
    <source>
        <dbReference type="ARBA" id="ARBA00004418"/>
    </source>
</evidence>
<comment type="subcellular location">
    <subcellularLocation>
        <location evidence="1">Periplasm</location>
    </subcellularLocation>
</comment>
<feature type="signal peptide" evidence="3">
    <location>
        <begin position="1"/>
        <end position="29"/>
    </location>
</feature>
<dbReference type="RefSeq" id="WP_188823871.1">
    <property type="nucleotide sequence ID" value="NZ_BMLK01000057.1"/>
</dbReference>
<dbReference type="PANTHER" id="PTHR43649">
    <property type="entry name" value="ARABINOSE-BINDING PROTEIN-RELATED"/>
    <property type="match status" value="1"/>
</dbReference>
<keyword evidence="5" id="KW-1185">Reference proteome</keyword>
<gene>
    <name evidence="4" type="ORF">GCM10011349_47030</name>
</gene>
<organism evidence="4 5">
    <name type="scientific">Novosphingobium indicum</name>
    <dbReference type="NCBI Taxonomy" id="462949"/>
    <lineage>
        <taxon>Bacteria</taxon>
        <taxon>Pseudomonadati</taxon>
        <taxon>Pseudomonadota</taxon>
        <taxon>Alphaproteobacteria</taxon>
        <taxon>Sphingomonadales</taxon>
        <taxon>Sphingomonadaceae</taxon>
        <taxon>Novosphingobium</taxon>
    </lineage>
</organism>
<dbReference type="InterPro" id="IPR006059">
    <property type="entry name" value="SBP"/>
</dbReference>
<accession>A0ABQ2K2B1</accession>
<name>A0ABQ2K2B1_9SPHN</name>
<evidence type="ECO:0000256" key="3">
    <source>
        <dbReference type="SAM" id="SignalP"/>
    </source>
</evidence>
<evidence type="ECO:0000256" key="2">
    <source>
        <dbReference type="ARBA" id="ARBA00008520"/>
    </source>
</evidence>
<dbReference type="PANTHER" id="PTHR43649:SF12">
    <property type="entry name" value="DIACETYLCHITOBIOSE BINDING PROTEIN DASA"/>
    <property type="match status" value="1"/>
</dbReference>
<evidence type="ECO:0008006" key="6">
    <source>
        <dbReference type="Google" id="ProtNLM"/>
    </source>
</evidence>
<comment type="similarity">
    <text evidence="2">Belongs to the bacterial solute-binding protein 1 family.</text>
</comment>
<dbReference type="Proteomes" id="UP000605099">
    <property type="component" value="Unassembled WGS sequence"/>
</dbReference>
<dbReference type="Gene3D" id="3.40.190.10">
    <property type="entry name" value="Periplasmic binding protein-like II"/>
    <property type="match status" value="1"/>
</dbReference>
<proteinExistence type="inferred from homology"/>
<feature type="chain" id="PRO_5045283482" description="ABC transporter substrate-binding protein" evidence="3">
    <location>
        <begin position="30"/>
        <end position="479"/>
    </location>
</feature>
<evidence type="ECO:0000313" key="4">
    <source>
        <dbReference type="EMBL" id="GGN62906.1"/>
    </source>
</evidence>
<dbReference type="Pfam" id="PF01547">
    <property type="entry name" value="SBP_bac_1"/>
    <property type="match status" value="1"/>
</dbReference>
<keyword evidence="3" id="KW-0732">Signal</keyword>
<comment type="caution">
    <text evidence="4">The sequence shown here is derived from an EMBL/GenBank/DDBJ whole genome shotgun (WGS) entry which is preliminary data.</text>
</comment>
<reference evidence="5" key="1">
    <citation type="journal article" date="2019" name="Int. J. Syst. Evol. Microbiol.">
        <title>The Global Catalogue of Microorganisms (GCM) 10K type strain sequencing project: providing services to taxonomists for standard genome sequencing and annotation.</title>
        <authorList>
            <consortium name="The Broad Institute Genomics Platform"/>
            <consortium name="The Broad Institute Genome Sequencing Center for Infectious Disease"/>
            <person name="Wu L."/>
            <person name="Ma J."/>
        </authorList>
    </citation>
    <scope>NUCLEOTIDE SEQUENCE [LARGE SCALE GENOMIC DNA]</scope>
    <source>
        <strain evidence="5">CGMCC 1.6784</strain>
    </source>
</reference>
<dbReference type="PROSITE" id="PS51257">
    <property type="entry name" value="PROKAR_LIPOPROTEIN"/>
    <property type="match status" value="1"/>
</dbReference>
<protein>
    <recommendedName>
        <fullName evidence="6">ABC transporter substrate-binding protein</fullName>
    </recommendedName>
</protein>
<dbReference type="InterPro" id="IPR050490">
    <property type="entry name" value="Bact_solute-bd_prot1"/>
</dbReference>